<evidence type="ECO:0000256" key="1">
    <source>
        <dbReference type="ARBA" id="ARBA00001974"/>
    </source>
</evidence>
<dbReference type="Pfam" id="PF01494">
    <property type="entry name" value="FAD_binding_3"/>
    <property type="match status" value="1"/>
</dbReference>
<dbReference type="EMBL" id="SRPY01000026">
    <property type="protein sequence ID" value="KAG5930052.1"/>
    <property type="molecule type" value="Genomic_DNA"/>
</dbReference>
<dbReference type="AlphaFoldDB" id="A0A8K0JEL1"/>
<evidence type="ECO:0000256" key="4">
    <source>
        <dbReference type="ARBA" id="ARBA00023002"/>
    </source>
</evidence>
<comment type="caution">
    <text evidence="8">The sequence shown here is derived from an EMBL/GenBank/DDBJ whole genome shotgun (WGS) entry which is preliminary data.</text>
</comment>
<feature type="compositionally biased region" description="Basic and acidic residues" evidence="6">
    <location>
        <begin position="385"/>
        <end position="396"/>
    </location>
</feature>
<dbReference type="PRINTS" id="PR00420">
    <property type="entry name" value="RNGMNOXGNASE"/>
</dbReference>
<feature type="domain" description="FAD-binding" evidence="7">
    <location>
        <begin position="287"/>
        <end position="509"/>
    </location>
</feature>
<protein>
    <recommendedName>
        <fullName evidence="7">FAD-binding domain-containing protein</fullName>
    </recommendedName>
</protein>
<keyword evidence="4" id="KW-0560">Oxidoreductase</keyword>
<keyword evidence="2" id="KW-0285">Flavoprotein</keyword>
<feature type="region of interest" description="Disordered" evidence="6">
    <location>
        <begin position="385"/>
        <end position="409"/>
    </location>
</feature>
<sequence length="548" mass="60551">MVPFASCFGVVPEWKLYKIALARAAQLETHGRGFVGNATDEHREAGQSDFGTRAGLHRIGPTMSRHAAYPIARPHVVLATVQQVDQPRLRPSLPQNKSILAVFPQSIAGGRLEKIMTTITKPVLISGAGVIGLTLAHGLKKANIPFQIFERDEHIDARGHGWAITIHWALPFLAQLLDDDTMEALEGVQVDPEVGRQDNGNFLFLNLETLESKFRIPPNKRRRVNREKLRKALLSGVEDHVQWGKRLSSVQVLDGDGDWDGDVVDGGAAAGGLVRVTFSDGSTADGSMLVGAEGTNSPTRKFLVPDGYRTHQLPVRLIGVAVDMTPEQVRPLRDIDPLLFQGCHPVTGHFLWVSMMETPEVNGTKGTEQERYLVQIIISWMLKSGDDSNSNDKQDQGETPTTRAGPVAEMKRRAREFHPLLRHAVDSIPETAPVLEMPLQDWPCLEWDNRQGRVTLIGDAAHAMTMYRGEAANHGMLDAHNLVRQLTKVHAGERTLDAATDDYEHEMRDRTGGEHGAVMLSRQACLDAHDFHALNENSAVLRRRAIKG</sequence>
<accession>A0A8K0JEL1</accession>
<dbReference type="InterPro" id="IPR036188">
    <property type="entry name" value="FAD/NAD-bd_sf"/>
</dbReference>
<dbReference type="Gene3D" id="3.50.50.60">
    <property type="entry name" value="FAD/NAD(P)-binding domain"/>
    <property type="match status" value="1"/>
</dbReference>
<evidence type="ECO:0000256" key="3">
    <source>
        <dbReference type="ARBA" id="ARBA00022827"/>
    </source>
</evidence>
<evidence type="ECO:0000256" key="5">
    <source>
        <dbReference type="ARBA" id="ARBA00023033"/>
    </source>
</evidence>
<reference evidence="8" key="1">
    <citation type="journal article" date="2020" name="bioRxiv">
        <title>Whole genome comparisons of ergot fungi reveals the divergence and evolution of species within the genus Claviceps are the result of varying mechanisms driving genome evolution and host range expansion.</title>
        <authorList>
            <person name="Wyka S.A."/>
            <person name="Mondo S.J."/>
            <person name="Liu M."/>
            <person name="Dettman J."/>
            <person name="Nalam V."/>
            <person name="Broders K.D."/>
        </authorList>
    </citation>
    <scope>NUCLEOTIDE SEQUENCE</scope>
    <source>
        <strain evidence="8">CCC 489</strain>
    </source>
</reference>
<keyword evidence="3" id="KW-0274">FAD</keyword>
<evidence type="ECO:0000313" key="9">
    <source>
        <dbReference type="Proteomes" id="UP000811619"/>
    </source>
</evidence>
<evidence type="ECO:0000256" key="6">
    <source>
        <dbReference type="SAM" id="MobiDB-lite"/>
    </source>
</evidence>
<dbReference type="GO" id="GO:0071949">
    <property type="term" value="F:FAD binding"/>
    <property type="evidence" value="ECO:0007669"/>
    <property type="project" value="InterPro"/>
</dbReference>
<keyword evidence="9" id="KW-1185">Reference proteome</keyword>
<proteinExistence type="predicted"/>
<dbReference type="PANTHER" id="PTHR47178:SF1">
    <property type="entry name" value="FAD-BINDING DOMAIN-CONTAINING PROTEIN-RELATED"/>
    <property type="match status" value="1"/>
</dbReference>
<comment type="cofactor">
    <cofactor evidence="1">
        <name>FAD</name>
        <dbReference type="ChEBI" id="CHEBI:57692"/>
    </cofactor>
</comment>
<evidence type="ECO:0000313" key="8">
    <source>
        <dbReference type="EMBL" id="KAG5930052.1"/>
    </source>
</evidence>
<evidence type="ECO:0000259" key="7">
    <source>
        <dbReference type="Pfam" id="PF01494"/>
    </source>
</evidence>
<gene>
    <name evidence="8" type="ORF">E4U42_003213</name>
</gene>
<dbReference type="InterPro" id="IPR002938">
    <property type="entry name" value="FAD-bd"/>
</dbReference>
<dbReference type="SUPFAM" id="SSF51905">
    <property type="entry name" value="FAD/NAD(P)-binding domain"/>
    <property type="match status" value="1"/>
</dbReference>
<organism evidence="8 9">
    <name type="scientific">Claviceps africana</name>
    <dbReference type="NCBI Taxonomy" id="83212"/>
    <lineage>
        <taxon>Eukaryota</taxon>
        <taxon>Fungi</taxon>
        <taxon>Dikarya</taxon>
        <taxon>Ascomycota</taxon>
        <taxon>Pezizomycotina</taxon>
        <taxon>Sordariomycetes</taxon>
        <taxon>Hypocreomycetidae</taxon>
        <taxon>Hypocreales</taxon>
        <taxon>Clavicipitaceae</taxon>
        <taxon>Claviceps</taxon>
    </lineage>
</organism>
<dbReference type="GO" id="GO:0004497">
    <property type="term" value="F:monooxygenase activity"/>
    <property type="evidence" value="ECO:0007669"/>
    <property type="project" value="UniProtKB-KW"/>
</dbReference>
<dbReference type="PANTHER" id="PTHR47178">
    <property type="entry name" value="MONOOXYGENASE, FAD-BINDING"/>
    <property type="match status" value="1"/>
</dbReference>
<dbReference type="Proteomes" id="UP000811619">
    <property type="component" value="Unassembled WGS sequence"/>
</dbReference>
<dbReference type="OrthoDB" id="47494at2759"/>
<evidence type="ECO:0000256" key="2">
    <source>
        <dbReference type="ARBA" id="ARBA00022630"/>
    </source>
</evidence>
<keyword evidence="5" id="KW-0503">Monooxygenase</keyword>
<name>A0A8K0JEL1_9HYPO</name>